<evidence type="ECO:0000256" key="7">
    <source>
        <dbReference type="ARBA" id="ARBA00023224"/>
    </source>
</evidence>
<keyword evidence="3 8" id="KW-1133">Transmembrane helix</keyword>
<evidence type="ECO:0000313" key="12">
    <source>
        <dbReference type="Proteomes" id="UP000663828"/>
    </source>
</evidence>
<dbReference type="Proteomes" id="UP000663852">
    <property type="component" value="Unassembled WGS sequence"/>
</dbReference>
<feature type="transmembrane region" description="Helical" evidence="8">
    <location>
        <begin position="297"/>
        <end position="314"/>
    </location>
</feature>
<dbReference type="Proteomes" id="UP000663828">
    <property type="component" value="Unassembled WGS sequence"/>
</dbReference>
<evidence type="ECO:0000256" key="6">
    <source>
        <dbReference type="ARBA" id="ARBA00023170"/>
    </source>
</evidence>
<evidence type="ECO:0000256" key="8">
    <source>
        <dbReference type="SAM" id="Phobius"/>
    </source>
</evidence>
<dbReference type="GO" id="GO:0005886">
    <property type="term" value="C:plasma membrane"/>
    <property type="evidence" value="ECO:0007669"/>
    <property type="project" value="TreeGrafter"/>
</dbReference>
<evidence type="ECO:0000256" key="3">
    <source>
        <dbReference type="ARBA" id="ARBA00022989"/>
    </source>
</evidence>
<accession>A0A815UPS4</accession>
<keyword evidence="7" id="KW-0807">Transducer</keyword>
<evidence type="ECO:0000313" key="11">
    <source>
        <dbReference type="EMBL" id="CAF1522341.1"/>
    </source>
</evidence>
<organism evidence="11 12">
    <name type="scientific">Adineta ricciae</name>
    <name type="common">Rotifer</name>
    <dbReference type="NCBI Taxonomy" id="249248"/>
    <lineage>
        <taxon>Eukaryota</taxon>
        <taxon>Metazoa</taxon>
        <taxon>Spiralia</taxon>
        <taxon>Gnathifera</taxon>
        <taxon>Rotifera</taxon>
        <taxon>Eurotatoria</taxon>
        <taxon>Bdelloidea</taxon>
        <taxon>Adinetida</taxon>
        <taxon>Adinetidae</taxon>
        <taxon>Adineta</taxon>
    </lineage>
</organism>
<comment type="subcellular location">
    <subcellularLocation>
        <location evidence="1">Membrane</location>
        <topology evidence="1">Multi-pass membrane protein</topology>
    </subcellularLocation>
</comment>
<dbReference type="GO" id="GO:0004930">
    <property type="term" value="F:G protein-coupled receptor activity"/>
    <property type="evidence" value="ECO:0007669"/>
    <property type="project" value="UniProtKB-KW"/>
</dbReference>
<feature type="transmembrane region" description="Helical" evidence="8">
    <location>
        <begin position="59"/>
        <end position="81"/>
    </location>
</feature>
<proteinExistence type="predicted"/>
<keyword evidence="2 8" id="KW-0812">Transmembrane</keyword>
<evidence type="ECO:0000259" key="9">
    <source>
        <dbReference type="PROSITE" id="PS50262"/>
    </source>
</evidence>
<gene>
    <name evidence="10" type="ORF">EDS130_LOCUS34066</name>
    <name evidence="11" type="ORF">XAT740_LOCUS40882</name>
</gene>
<name>A0A815UPS4_ADIRI</name>
<feature type="transmembrane region" description="Helical" evidence="8">
    <location>
        <begin position="239"/>
        <end position="259"/>
    </location>
</feature>
<evidence type="ECO:0000256" key="4">
    <source>
        <dbReference type="ARBA" id="ARBA00023040"/>
    </source>
</evidence>
<evidence type="ECO:0000256" key="2">
    <source>
        <dbReference type="ARBA" id="ARBA00022692"/>
    </source>
</evidence>
<feature type="domain" description="G-protein coupled receptors family 1 profile" evidence="9">
    <location>
        <begin position="39"/>
        <end position="302"/>
    </location>
</feature>
<keyword evidence="4" id="KW-0297">G-protein coupled receptor</keyword>
<dbReference type="PROSITE" id="PS50262">
    <property type="entry name" value="G_PROTEIN_RECEP_F1_2"/>
    <property type="match status" value="1"/>
</dbReference>
<dbReference type="InterPro" id="IPR000276">
    <property type="entry name" value="GPCR_Rhodpsn"/>
</dbReference>
<feature type="transmembrane region" description="Helical" evidence="8">
    <location>
        <begin position="27"/>
        <end position="47"/>
    </location>
</feature>
<sequence>MNVTISARSDADLIAELTVIGKLFARYMLLVMIILSSVGNVLNVLIFSQSKLRSNPCTVYLLAASYTNLIWTVAAVCSRFLSTYNLDFSAQISGLCKIRHFIFFSFSSISVWMMTLATFDRFLISSTSTKYRQFSSFRNTYRLIGITTIILSLNYANLFYCANIKGTPPSSSCTSITSTACGFYNELSRIMTSAIIPGIVILVFGLGTIRHLKQIRTTVTTTTAQTQSQQRMRKTDQELIRMLIGQIILIFISWIPHAAERLYTVITLYDVKSPLRTTQDNFLDQIIWTETTLDSSLSFYVYLFTGGILFRKTFREMFRRGTITPTNEMSLTQRQTRS</sequence>
<dbReference type="PANTHER" id="PTHR24243">
    <property type="entry name" value="G-PROTEIN COUPLED RECEPTOR"/>
    <property type="match status" value="1"/>
</dbReference>
<comment type="caution">
    <text evidence="11">The sequence shown here is derived from an EMBL/GenBank/DDBJ whole genome shotgun (WGS) entry which is preliminary data.</text>
</comment>
<dbReference type="EMBL" id="CAJNOR010004706">
    <property type="protein sequence ID" value="CAF1522341.1"/>
    <property type="molecule type" value="Genomic_DNA"/>
</dbReference>
<protein>
    <recommendedName>
        <fullName evidence="9">G-protein coupled receptors family 1 profile domain-containing protein</fullName>
    </recommendedName>
</protein>
<evidence type="ECO:0000256" key="5">
    <source>
        <dbReference type="ARBA" id="ARBA00023136"/>
    </source>
</evidence>
<feature type="transmembrane region" description="Helical" evidence="8">
    <location>
        <begin position="101"/>
        <end position="119"/>
    </location>
</feature>
<evidence type="ECO:0000256" key="1">
    <source>
        <dbReference type="ARBA" id="ARBA00004141"/>
    </source>
</evidence>
<dbReference type="AlphaFoldDB" id="A0A815UPS4"/>
<dbReference type="OrthoDB" id="6376512at2759"/>
<dbReference type="EMBL" id="CAJNOJ010000280">
    <property type="protein sequence ID" value="CAF1365441.1"/>
    <property type="molecule type" value="Genomic_DNA"/>
</dbReference>
<evidence type="ECO:0000313" key="10">
    <source>
        <dbReference type="EMBL" id="CAF1365441.1"/>
    </source>
</evidence>
<dbReference type="PANTHER" id="PTHR24243:SF230">
    <property type="entry name" value="G-PROTEIN COUPLED RECEPTORS FAMILY 1 PROFILE DOMAIN-CONTAINING PROTEIN"/>
    <property type="match status" value="1"/>
</dbReference>
<dbReference type="InterPro" id="IPR017452">
    <property type="entry name" value="GPCR_Rhodpsn_7TM"/>
</dbReference>
<keyword evidence="12" id="KW-1185">Reference proteome</keyword>
<dbReference type="Pfam" id="PF00001">
    <property type="entry name" value="7tm_1"/>
    <property type="match status" value="1"/>
</dbReference>
<keyword evidence="6" id="KW-0675">Receptor</keyword>
<dbReference type="SUPFAM" id="SSF81321">
    <property type="entry name" value="Family A G protein-coupled receptor-like"/>
    <property type="match status" value="1"/>
</dbReference>
<keyword evidence="5 8" id="KW-0472">Membrane</keyword>
<feature type="transmembrane region" description="Helical" evidence="8">
    <location>
        <begin position="140"/>
        <end position="160"/>
    </location>
</feature>
<dbReference type="Gene3D" id="1.20.1070.10">
    <property type="entry name" value="Rhodopsin 7-helix transmembrane proteins"/>
    <property type="match status" value="1"/>
</dbReference>
<feature type="transmembrane region" description="Helical" evidence="8">
    <location>
        <begin position="190"/>
        <end position="209"/>
    </location>
</feature>
<reference evidence="11" key="1">
    <citation type="submission" date="2021-02" db="EMBL/GenBank/DDBJ databases">
        <authorList>
            <person name="Nowell W R."/>
        </authorList>
    </citation>
    <scope>NUCLEOTIDE SEQUENCE</scope>
</reference>